<organism evidence="4 5">
    <name type="scientific">Rhamnella rubrinervis</name>
    <dbReference type="NCBI Taxonomy" id="2594499"/>
    <lineage>
        <taxon>Eukaryota</taxon>
        <taxon>Viridiplantae</taxon>
        <taxon>Streptophyta</taxon>
        <taxon>Embryophyta</taxon>
        <taxon>Tracheophyta</taxon>
        <taxon>Spermatophyta</taxon>
        <taxon>Magnoliopsida</taxon>
        <taxon>eudicotyledons</taxon>
        <taxon>Gunneridae</taxon>
        <taxon>Pentapetalae</taxon>
        <taxon>rosids</taxon>
        <taxon>fabids</taxon>
        <taxon>Rosales</taxon>
        <taxon>Rhamnaceae</taxon>
        <taxon>rhamnoid group</taxon>
        <taxon>Rhamneae</taxon>
        <taxon>Rhamnella</taxon>
    </lineage>
</organism>
<accession>A0A8K0DP13</accession>
<dbReference type="Gene3D" id="1.20.5.170">
    <property type="match status" value="1"/>
</dbReference>
<dbReference type="CDD" id="cd14686">
    <property type="entry name" value="bZIP"/>
    <property type="match status" value="1"/>
</dbReference>
<name>A0A8K0DP13_9ROSA</name>
<keyword evidence="1" id="KW-0175">Coiled coil</keyword>
<sequence>MDDSELDLSIQEVFSTPNIGGEIPSSSMDSFFDDLLMDTHYCSHTHTCNPPGPDSSHTHTCLHVHSKFVPASTDDKAATDDNPESAEKKSKKRPLGNLAAVRKYREKKKTEAASLEDEVVNLRAQNQHLLKMLQGQAALEAENERLKCLLFDIRGRIDGVVGTFPYLKTVRPNMPNPSMPGAQAYVMNPCNVQCEEQIYCLHPDVDGKCGNGVVLKGQGFSDCEFESLQCLAHQNSGKNFPGCRLGTVAANVNSSGTNKGKGKASLCLHG</sequence>
<dbReference type="AlphaFoldDB" id="A0A8K0DP13"/>
<protein>
    <recommendedName>
        <fullName evidence="3">BZIP domain-containing protein</fullName>
    </recommendedName>
</protein>
<dbReference type="PANTHER" id="PTHR23334:SF49">
    <property type="entry name" value="BASIC LEUCINE ZIPPER 23"/>
    <property type="match status" value="1"/>
</dbReference>
<dbReference type="InterPro" id="IPR031106">
    <property type="entry name" value="C/EBP"/>
</dbReference>
<dbReference type="SMART" id="SM00338">
    <property type="entry name" value="BRLZ"/>
    <property type="match status" value="1"/>
</dbReference>
<evidence type="ECO:0000259" key="3">
    <source>
        <dbReference type="SMART" id="SM00338"/>
    </source>
</evidence>
<dbReference type="OrthoDB" id="1905076at2759"/>
<gene>
    <name evidence="4" type="ORF">FNV43_RR21802</name>
</gene>
<dbReference type="InterPro" id="IPR046347">
    <property type="entry name" value="bZIP_sf"/>
</dbReference>
<evidence type="ECO:0000313" key="4">
    <source>
        <dbReference type="EMBL" id="KAF3434717.1"/>
    </source>
</evidence>
<feature type="region of interest" description="Disordered" evidence="2">
    <location>
        <begin position="72"/>
        <end position="96"/>
    </location>
</feature>
<evidence type="ECO:0000256" key="1">
    <source>
        <dbReference type="SAM" id="Coils"/>
    </source>
</evidence>
<dbReference type="GO" id="GO:0006351">
    <property type="term" value="P:DNA-templated transcription"/>
    <property type="evidence" value="ECO:0007669"/>
    <property type="project" value="InterPro"/>
</dbReference>
<dbReference type="EMBL" id="VOIH02000010">
    <property type="protein sequence ID" value="KAF3434717.1"/>
    <property type="molecule type" value="Genomic_DNA"/>
</dbReference>
<dbReference type="SUPFAM" id="SSF57959">
    <property type="entry name" value="Leucine zipper domain"/>
    <property type="match status" value="1"/>
</dbReference>
<dbReference type="GO" id="GO:0000981">
    <property type="term" value="F:DNA-binding transcription factor activity, RNA polymerase II-specific"/>
    <property type="evidence" value="ECO:0007669"/>
    <property type="project" value="TreeGrafter"/>
</dbReference>
<dbReference type="PANTHER" id="PTHR23334">
    <property type="entry name" value="CCAAT/ENHANCER BINDING PROTEIN"/>
    <property type="match status" value="1"/>
</dbReference>
<dbReference type="GO" id="GO:0000978">
    <property type="term" value="F:RNA polymerase II cis-regulatory region sequence-specific DNA binding"/>
    <property type="evidence" value="ECO:0007669"/>
    <property type="project" value="TreeGrafter"/>
</dbReference>
<feature type="coiled-coil region" evidence="1">
    <location>
        <begin position="98"/>
        <end position="132"/>
    </location>
</feature>
<dbReference type="InterPro" id="IPR004827">
    <property type="entry name" value="bZIP"/>
</dbReference>
<evidence type="ECO:0000313" key="5">
    <source>
        <dbReference type="Proteomes" id="UP000796880"/>
    </source>
</evidence>
<feature type="domain" description="BZIP" evidence="3">
    <location>
        <begin position="85"/>
        <end position="152"/>
    </location>
</feature>
<dbReference type="Pfam" id="PF07716">
    <property type="entry name" value="bZIP_2"/>
    <property type="match status" value="1"/>
</dbReference>
<comment type="caution">
    <text evidence="4">The sequence shown here is derived from an EMBL/GenBank/DDBJ whole genome shotgun (WGS) entry which is preliminary data.</text>
</comment>
<evidence type="ECO:0000256" key="2">
    <source>
        <dbReference type="SAM" id="MobiDB-lite"/>
    </source>
</evidence>
<proteinExistence type="predicted"/>
<keyword evidence="5" id="KW-1185">Reference proteome</keyword>
<reference evidence="4" key="1">
    <citation type="submission" date="2020-03" db="EMBL/GenBank/DDBJ databases">
        <title>A high-quality chromosome-level genome assembly of a woody plant with both climbing and erect habits, Rhamnella rubrinervis.</title>
        <authorList>
            <person name="Lu Z."/>
            <person name="Yang Y."/>
            <person name="Zhu X."/>
            <person name="Sun Y."/>
        </authorList>
    </citation>
    <scope>NUCLEOTIDE SEQUENCE</scope>
    <source>
        <strain evidence="4">BYM</strain>
        <tissue evidence="4">Leaf</tissue>
    </source>
</reference>
<dbReference type="Proteomes" id="UP000796880">
    <property type="component" value="Unassembled WGS sequence"/>
</dbReference>